<dbReference type="HAMAP" id="MF_01373">
    <property type="entry name" value="LpqB_lipoprot"/>
    <property type="match status" value="1"/>
</dbReference>
<evidence type="ECO:0000256" key="3">
    <source>
        <dbReference type="ARBA" id="ARBA00023136"/>
    </source>
</evidence>
<name>A0A1H1RSV0_9CORY</name>
<dbReference type="InterPro" id="IPR019606">
    <property type="entry name" value="GerMN"/>
</dbReference>
<evidence type="ECO:0000256" key="6">
    <source>
        <dbReference type="HAMAP-Rule" id="MF_01373"/>
    </source>
</evidence>
<dbReference type="Pfam" id="PF25976">
    <property type="entry name" value="LpqB_N"/>
    <property type="match status" value="1"/>
</dbReference>
<dbReference type="InterPro" id="IPR059026">
    <property type="entry name" value="LpqB_N"/>
</dbReference>
<keyword evidence="10" id="KW-1185">Reference proteome</keyword>
<keyword evidence="2 7" id="KW-0732">Signal</keyword>
<sequence length="569" mass="59810">MSTQRLAAVAAVATVATCLGSCATLPSNTEPHVLRAYQPEMEQAPAIAPQPGSDPDLLLRDFFAALAVPTANYEAARSFLRQGTREAWQPTGDILVVDRLNITTVAGSAPGTRSFSVQGNVIGEVTAGGVFTPARALYDATIELEQVDGEWRISSLPSGVVIERTELRNKYQPHNLYFYDPDAAVLVPDRRWIFAEWDSLSSVLLNLLIDGPAERLQPAVRFTLPAEAGYAGFENGAYNFTGFGAVSEVDRLRFAAQVVWVLAQAGTTGTIKIMADGDPLIPGIDSFTTDDFADVHPARDAAGEQSVFALFNGSLFSLSGGQAESVEGPLGHSGEIVSADVERDGDVAVVSGPEGNQRLGLGKLPEAPAEVERAGNFTRPTFEMGSEAIWVVADGRRVLRVVRSAATGEISTSEVQVEMPDGVEGNISVLRLSQTGARAVLVIDGHLYTGVIASDGSGVRRLVNLLEYAPDLGGSVIAADWNVDGSLLVGTSSSSAPVVRVEQDGSSTTVLSSGNLTAPVVAVASSGAMYYATDANGTLQLPATGTPDSPNWREVPGLQGVRSLAIVAR</sequence>
<keyword evidence="4" id="KW-0564">Palmitate</keyword>
<accession>A0A1H1RSV0</accession>
<dbReference type="RefSeq" id="WP_040421427.1">
    <property type="nucleotide sequence ID" value="NZ_LT629765.1"/>
</dbReference>
<comment type="similarity">
    <text evidence="6">Belongs to the LpqB lipoprotein family.</text>
</comment>
<dbReference type="Pfam" id="PF10647">
    <property type="entry name" value="Gmad1"/>
    <property type="match status" value="1"/>
</dbReference>
<feature type="signal peptide" evidence="7">
    <location>
        <begin position="1"/>
        <end position="23"/>
    </location>
</feature>
<evidence type="ECO:0000256" key="2">
    <source>
        <dbReference type="ARBA" id="ARBA00022729"/>
    </source>
</evidence>
<dbReference type="OrthoDB" id="3226781at2"/>
<evidence type="ECO:0000256" key="4">
    <source>
        <dbReference type="ARBA" id="ARBA00023139"/>
    </source>
</evidence>
<dbReference type="Proteomes" id="UP000182237">
    <property type="component" value="Chromosome I"/>
</dbReference>
<keyword evidence="3" id="KW-0472">Membrane</keyword>
<comment type="subcellular location">
    <subcellularLocation>
        <location evidence="6">Cell membrane</location>
        <topology evidence="6">Lipid-anchor</topology>
    </subcellularLocation>
</comment>
<keyword evidence="5" id="KW-0449">Lipoprotein</keyword>
<proteinExistence type="inferred from homology"/>
<dbReference type="EMBL" id="LT629765">
    <property type="protein sequence ID" value="SDS38119.1"/>
    <property type="molecule type" value="Genomic_DNA"/>
</dbReference>
<dbReference type="InterPro" id="IPR018910">
    <property type="entry name" value="LpqB_C"/>
</dbReference>
<gene>
    <name evidence="6" type="primary">lpqB</name>
    <name evidence="9" type="ORF">SAMN04488539_1563</name>
</gene>
<dbReference type="Pfam" id="PF10646">
    <property type="entry name" value="Germane"/>
    <property type="match status" value="1"/>
</dbReference>
<dbReference type="SUPFAM" id="SSF101898">
    <property type="entry name" value="NHL repeat"/>
    <property type="match status" value="1"/>
</dbReference>
<feature type="chain" id="PRO_5009259268" description="Lipoprotein LpqB" evidence="7">
    <location>
        <begin position="24"/>
        <end position="569"/>
    </location>
</feature>
<dbReference type="eggNOG" id="COG5401">
    <property type="taxonomic scope" value="Bacteria"/>
</dbReference>
<evidence type="ECO:0000256" key="5">
    <source>
        <dbReference type="ARBA" id="ARBA00023288"/>
    </source>
</evidence>
<evidence type="ECO:0000313" key="9">
    <source>
        <dbReference type="EMBL" id="SDS38119.1"/>
    </source>
</evidence>
<evidence type="ECO:0000313" key="10">
    <source>
        <dbReference type="Proteomes" id="UP000182237"/>
    </source>
</evidence>
<reference evidence="9 10" key="1">
    <citation type="submission" date="2016-10" db="EMBL/GenBank/DDBJ databases">
        <authorList>
            <person name="de Groot N.N."/>
        </authorList>
    </citation>
    <scope>NUCLEOTIDE SEQUENCE [LARGE SCALE GENOMIC DNA]</scope>
    <source>
        <strain evidence="9 10">DSM 45434</strain>
    </source>
</reference>
<dbReference type="SMART" id="SM00909">
    <property type="entry name" value="Germane"/>
    <property type="match status" value="1"/>
</dbReference>
<keyword evidence="1" id="KW-1003">Cell membrane</keyword>
<dbReference type="STRING" id="1203190.GCA_000312345_01631"/>
<evidence type="ECO:0000256" key="7">
    <source>
        <dbReference type="SAM" id="SignalP"/>
    </source>
</evidence>
<organism evidence="9 10">
    <name type="scientific">Corynebacterium timonense</name>
    <dbReference type="NCBI Taxonomy" id="441500"/>
    <lineage>
        <taxon>Bacteria</taxon>
        <taxon>Bacillati</taxon>
        <taxon>Actinomycetota</taxon>
        <taxon>Actinomycetes</taxon>
        <taxon>Mycobacteriales</taxon>
        <taxon>Corynebacteriaceae</taxon>
        <taxon>Corynebacterium</taxon>
    </lineage>
</organism>
<protein>
    <recommendedName>
        <fullName evidence="6">Lipoprotein LpqB</fullName>
    </recommendedName>
</protein>
<dbReference type="InterPro" id="IPR023959">
    <property type="entry name" value="LpqB"/>
</dbReference>
<dbReference type="AlphaFoldDB" id="A0A1H1RSV0"/>
<feature type="domain" description="GerMN" evidence="8">
    <location>
        <begin position="201"/>
        <end position="284"/>
    </location>
</feature>
<evidence type="ECO:0000259" key="8">
    <source>
        <dbReference type="SMART" id="SM00909"/>
    </source>
</evidence>
<evidence type="ECO:0000256" key="1">
    <source>
        <dbReference type="ARBA" id="ARBA00022475"/>
    </source>
</evidence>
<dbReference type="GO" id="GO:0005886">
    <property type="term" value="C:plasma membrane"/>
    <property type="evidence" value="ECO:0007669"/>
    <property type="project" value="UniProtKB-SubCell"/>
</dbReference>